<dbReference type="OMA" id="ISDHECV"/>
<proteinExistence type="predicted"/>
<dbReference type="PANTHER" id="PTHR33395:SF22">
    <property type="entry name" value="REVERSE TRANSCRIPTASE DOMAIN-CONTAINING PROTEIN"/>
    <property type="match status" value="1"/>
</dbReference>
<dbReference type="GO" id="GO:0007508">
    <property type="term" value="P:larval heart development"/>
    <property type="evidence" value="ECO:0007669"/>
    <property type="project" value="TreeGrafter"/>
</dbReference>
<sequence length="196" mass="22248">MPDVCWRNEMPMFSSQSALSKASGDLIISHGLFQFVENPTRITPSTSNTLDLFFANSPDLIRDVLTIPGISDHECVTACIVCACPHTPVVRPRKLYLYDRGNFGSISLALEEYFETFESLTASSNIDDLWSLLKHKLLTLIDLHIPFKILSAKQSKNKPWFTKKVKTLINKRKRIFKKYHTQKEVGIHAALDPVNI</sequence>
<dbReference type="VEuPathDB" id="VectorBase:HLOH_059611"/>
<evidence type="ECO:0000313" key="2">
    <source>
        <dbReference type="Proteomes" id="UP000821853"/>
    </source>
</evidence>
<protein>
    <submittedName>
        <fullName evidence="1">Uncharacterized protein</fullName>
    </submittedName>
</protein>
<organism evidence="1 2">
    <name type="scientific">Haemaphysalis longicornis</name>
    <name type="common">Bush tick</name>
    <dbReference type="NCBI Taxonomy" id="44386"/>
    <lineage>
        <taxon>Eukaryota</taxon>
        <taxon>Metazoa</taxon>
        <taxon>Ecdysozoa</taxon>
        <taxon>Arthropoda</taxon>
        <taxon>Chelicerata</taxon>
        <taxon>Arachnida</taxon>
        <taxon>Acari</taxon>
        <taxon>Parasitiformes</taxon>
        <taxon>Ixodida</taxon>
        <taxon>Ixodoidea</taxon>
        <taxon>Ixodidae</taxon>
        <taxon>Haemaphysalinae</taxon>
        <taxon>Haemaphysalis</taxon>
    </lineage>
</organism>
<dbReference type="OrthoDB" id="6143588at2759"/>
<evidence type="ECO:0000313" key="1">
    <source>
        <dbReference type="EMBL" id="KAH9377856.1"/>
    </source>
</evidence>
<dbReference type="PANTHER" id="PTHR33395">
    <property type="entry name" value="TRANSCRIPTASE, PUTATIVE-RELATED-RELATED"/>
    <property type="match status" value="1"/>
</dbReference>
<reference evidence="1 2" key="1">
    <citation type="journal article" date="2020" name="Cell">
        <title>Large-Scale Comparative Analyses of Tick Genomes Elucidate Their Genetic Diversity and Vector Capacities.</title>
        <authorList>
            <consortium name="Tick Genome and Microbiome Consortium (TIGMIC)"/>
            <person name="Jia N."/>
            <person name="Wang J."/>
            <person name="Shi W."/>
            <person name="Du L."/>
            <person name="Sun Y."/>
            <person name="Zhan W."/>
            <person name="Jiang J.F."/>
            <person name="Wang Q."/>
            <person name="Zhang B."/>
            <person name="Ji P."/>
            <person name="Bell-Sakyi L."/>
            <person name="Cui X.M."/>
            <person name="Yuan T.T."/>
            <person name="Jiang B.G."/>
            <person name="Yang W.F."/>
            <person name="Lam T.T."/>
            <person name="Chang Q.C."/>
            <person name="Ding S.J."/>
            <person name="Wang X.J."/>
            <person name="Zhu J.G."/>
            <person name="Ruan X.D."/>
            <person name="Zhao L."/>
            <person name="Wei J.T."/>
            <person name="Ye R.Z."/>
            <person name="Que T.C."/>
            <person name="Du C.H."/>
            <person name="Zhou Y.H."/>
            <person name="Cheng J.X."/>
            <person name="Dai P.F."/>
            <person name="Guo W.B."/>
            <person name="Han X.H."/>
            <person name="Huang E.J."/>
            <person name="Li L.F."/>
            <person name="Wei W."/>
            <person name="Gao Y.C."/>
            <person name="Liu J.Z."/>
            <person name="Shao H.Z."/>
            <person name="Wang X."/>
            <person name="Wang C.C."/>
            <person name="Yang T.C."/>
            <person name="Huo Q.B."/>
            <person name="Li W."/>
            <person name="Chen H.Y."/>
            <person name="Chen S.E."/>
            <person name="Zhou L.G."/>
            <person name="Ni X.B."/>
            <person name="Tian J.H."/>
            <person name="Sheng Y."/>
            <person name="Liu T."/>
            <person name="Pan Y.S."/>
            <person name="Xia L.Y."/>
            <person name="Li J."/>
            <person name="Zhao F."/>
            <person name="Cao W.C."/>
        </authorList>
    </citation>
    <scope>NUCLEOTIDE SEQUENCE [LARGE SCALE GENOMIC DNA]</scope>
    <source>
        <strain evidence="1">HaeL-2018</strain>
    </source>
</reference>
<comment type="caution">
    <text evidence="1">The sequence shown here is derived from an EMBL/GenBank/DDBJ whole genome shotgun (WGS) entry which is preliminary data.</text>
</comment>
<dbReference type="GO" id="GO:0031012">
    <property type="term" value="C:extracellular matrix"/>
    <property type="evidence" value="ECO:0007669"/>
    <property type="project" value="TreeGrafter"/>
</dbReference>
<dbReference type="EMBL" id="JABSTR010000008">
    <property type="protein sequence ID" value="KAH9377856.1"/>
    <property type="molecule type" value="Genomic_DNA"/>
</dbReference>
<keyword evidence="2" id="KW-1185">Reference proteome</keyword>
<name>A0A9J6GT15_HAELO</name>
<dbReference type="GO" id="GO:0061343">
    <property type="term" value="P:cell adhesion involved in heart morphogenesis"/>
    <property type="evidence" value="ECO:0007669"/>
    <property type="project" value="TreeGrafter"/>
</dbReference>
<dbReference type="AlphaFoldDB" id="A0A9J6GT15"/>
<dbReference type="Proteomes" id="UP000821853">
    <property type="component" value="Unassembled WGS sequence"/>
</dbReference>
<gene>
    <name evidence="1" type="ORF">HPB48_020314</name>
</gene>
<accession>A0A9J6GT15</accession>